<evidence type="ECO:0008006" key="3">
    <source>
        <dbReference type="Google" id="ProtNLM"/>
    </source>
</evidence>
<proteinExistence type="predicted"/>
<reference evidence="2" key="1">
    <citation type="submission" date="2019-05" db="EMBL/GenBank/DDBJ databases">
        <title>The de novo reference genome and transcriptome assemblies of the wild tomato species Solanum chilense.</title>
        <authorList>
            <person name="Stam R."/>
            <person name="Nosenko T."/>
            <person name="Hoerger A.C."/>
            <person name="Stephan W."/>
            <person name="Seidel M.A."/>
            <person name="Kuhn J.M.M."/>
            <person name="Haberer G."/>
            <person name="Tellier A."/>
        </authorList>
    </citation>
    <scope>NUCLEOTIDE SEQUENCE</scope>
    <source>
        <tissue evidence="2">Mature leaves</tissue>
    </source>
</reference>
<evidence type="ECO:0000313" key="2">
    <source>
        <dbReference type="EMBL" id="TMW88249.1"/>
    </source>
</evidence>
<sequence>MNTNRNVVRRVEEEAAGGNQTPPLAPAARIQVSVKPARFTDSEVREALLHMAQAINTEAQAVTAQATKEGDPRENLHASTMASRLRDFTRMNPPIYNGSKTKEDPQEFVDEVHKIVCAMGVDKDAKDELTAYQLKDVAQVWYRIRADGRA</sequence>
<feature type="region of interest" description="Disordered" evidence="1">
    <location>
        <begin position="64"/>
        <end position="104"/>
    </location>
</feature>
<gene>
    <name evidence="2" type="ORF">EJD97_018851</name>
</gene>
<accession>A0A6N2B3Q6</accession>
<feature type="region of interest" description="Disordered" evidence="1">
    <location>
        <begin position="1"/>
        <end position="24"/>
    </location>
</feature>
<evidence type="ECO:0000256" key="1">
    <source>
        <dbReference type="SAM" id="MobiDB-lite"/>
    </source>
</evidence>
<name>A0A6N2B3Q6_SOLCI</name>
<comment type="caution">
    <text evidence="2">The sequence shown here is derived from an EMBL/GenBank/DDBJ whole genome shotgun (WGS) entry which is preliminary data.</text>
</comment>
<organism evidence="2">
    <name type="scientific">Solanum chilense</name>
    <name type="common">Tomato</name>
    <name type="synonym">Lycopersicon chilense</name>
    <dbReference type="NCBI Taxonomy" id="4083"/>
    <lineage>
        <taxon>Eukaryota</taxon>
        <taxon>Viridiplantae</taxon>
        <taxon>Streptophyta</taxon>
        <taxon>Embryophyta</taxon>
        <taxon>Tracheophyta</taxon>
        <taxon>Spermatophyta</taxon>
        <taxon>Magnoliopsida</taxon>
        <taxon>eudicotyledons</taxon>
        <taxon>Gunneridae</taxon>
        <taxon>Pentapetalae</taxon>
        <taxon>asterids</taxon>
        <taxon>lamiids</taxon>
        <taxon>Solanales</taxon>
        <taxon>Solanaceae</taxon>
        <taxon>Solanoideae</taxon>
        <taxon>Solaneae</taxon>
        <taxon>Solanum</taxon>
        <taxon>Solanum subgen. Lycopersicon</taxon>
    </lineage>
</organism>
<dbReference type="AlphaFoldDB" id="A0A6N2B3Q6"/>
<protein>
    <recommendedName>
        <fullName evidence="3">Gag-pol polyprotein</fullName>
    </recommendedName>
</protein>
<dbReference type="EMBL" id="RXGB01005240">
    <property type="protein sequence ID" value="TMW88249.1"/>
    <property type="molecule type" value="Genomic_DNA"/>
</dbReference>